<evidence type="ECO:0000256" key="1">
    <source>
        <dbReference type="PROSITE-ProRule" id="PRU00175"/>
    </source>
</evidence>
<evidence type="ECO:0000259" key="2">
    <source>
        <dbReference type="PROSITE" id="PS50089"/>
    </source>
</evidence>
<reference evidence="3 4" key="1">
    <citation type="journal article" date="2009" name="Science">
        <title>Green evolution and dynamic adaptations revealed by genomes of the marine picoeukaryotes Micromonas.</title>
        <authorList>
            <person name="Worden A.Z."/>
            <person name="Lee J.H."/>
            <person name="Mock T."/>
            <person name="Rouze P."/>
            <person name="Simmons M.P."/>
            <person name="Aerts A.L."/>
            <person name="Allen A.E."/>
            <person name="Cuvelier M.L."/>
            <person name="Derelle E."/>
            <person name="Everett M.V."/>
            <person name="Foulon E."/>
            <person name="Grimwood J."/>
            <person name="Gundlach H."/>
            <person name="Henrissat B."/>
            <person name="Napoli C."/>
            <person name="McDonald S.M."/>
            <person name="Parker M.S."/>
            <person name="Rombauts S."/>
            <person name="Salamov A."/>
            <person name="Von Dassow P."/>
            <person name="Badger J.H."/>
            <person name="Coutinho P.M."/>
            <person name="Demir E."/>
            <person name="Dubchak I."/>
            <person name="Gentemann C."/>
            <person name="Eikrem W."/>
            <person name="Gready J.E."/>
            <person name="John U."/>
            <person name="Lanier W."/>
            <person name="Lindquist E.A."/>
            <person name="Lucas S."/>
            <person name="Mayer K.F."/>
            <person name="Moreau H."/>
            <person name="Not F."/>
            <person name="Otillar R."/>
            <person name="Panaud O."/>
            <person name="Pangilinan J."/>
            <person name="Paulsen I."/>
            <person name="Piegu B."/>
            <person name="Poliakov A."/>
            <person name="Robbens S."/>
            <person name="Schmutz J."/>
            <person name="Toulza E."/>
            <person name="Wyss T."/>
            <person name="Zelensky A."/>
            <person name="Zhou K."/>
            <person name="Armbrust E.V."/>
            <person name="Bhattacharya D."/>
            <person name="Goodenough U.W."/>
            <person name="Van de Peer Y."/>
            <person name="Grigoriev I.V."/>
        </authorList>
    </citation>
    <scope>NUCLEOTIDE SEQUENCE [LARGE SCALE GENOMIC DNA]</scope>
    <source>
        <strain evidence="3 4">CCMP1545</strain>
    </source>
</reference>
<name>C1N691_MICPC</name>
<dbReference type="OrthoDB" id="10385699at2759"/>
<organism evidence="4">
    <name type="scientific">Micromonas pusilla (strain CCMP1545)</name>
    <name type="common">Picoplanktonic green alga</name>
    <dbReference type="NCBI Taxonomy" id="564608"/>
    <lineage>
        <taxon>Eukaryota</taxon>
        <taxon>Viridiplantae</taxon>
        <taxon>Chlorophyta</taxon>
        <taxon>Mamiellophyceae</taxon>
        <taxon>Mamiellales</taxon>
        <taxon>Mamiellaceae</taxon>
        <taxon>Micromonas</taxon>
    </lineage>
</organism>
<dbReference type="InterPro" id="IPR013083">
    <property type="entry name" value="Znf_RING/FYVE/PHD"/>
</dbReference>
<accession>C1N691</accession>
<dbReference type="AlphaFoldDB" id="C1N691"/>
<keyword evidence="4" id="KW-1185">Reference proteome</keyword>
<dbReference type="Proteomes" id="UP000001876">
    <property type="component" value="Unassembled WGS sequence"/>
</dbReference>
<keyword evidence="1" id="KW-0479">Metal-binding</keyword>
<evidence type="ECO:0000313" key="4">
    <source>
        <dbReference type="Proteomes" id="UP000001876"/>
    </source>
</evidence>
<dbReference type="InterPro" id="IPR001841">
    <property type="entry name" value="Znf_RING"/>
</dbReference>
<sequence length="146" mass="16542">MACRGTRSRVDGEEMCTVCLEPLPLPGPGADVVLVLHACGHCFHRDCAQRMLLASLRKHQKPRCPNCRATLATAPFGTLLGQRKQPREKRMRNMRELLSVSEDYMKSKNWRVPRRNPHGSTEAQRSLAKLIIQTRSAFKDEFGCEP</sequence>
<gene>
    <name evidence="3" type="ORF">MICPUCDRAFT_53199</name>
</gene>
<dbReference type="Gene3D" id="3.30.40.10">
    <property type="entry name" value="Zinc/RING finger domain, C3HC4 (zinc finger)"/>
    <property type="match status" value="1"/>
</dbReference>
<dbReference type="SUPFAM" id="SSF57850">
    <property type="entry name" value="RING/U-box"/>
    <property type="match status" value="1"/>
</dbReference>
<dbReference type="RefSeq" id="XP_003063296.1">
    <property type="nucleotide sequence ID" value="XM_003063250.1"/>
</dbReference>
<feature type="domain" description="RING-type" evidence="2">
    <location>
        <begin position="16"/>
        <end position="68"/>
    </location>
</feature>
<dbReference type="CDD" id="cd16448">
    <property type="entry name" value="RING-H2"/>
    <property type="match status" value="1"/>
</dbReference>
<dbReference type="Pfam" id="PF13639">
    <property type="entry name" value="zf-RING_2"/>
    <property type="match status" value="1"/>
</dbReference>
<protein>
    <submittedName>
        <fullName evidence="3">Predicted protein</fullName>
    </submittedName>
</protein>
<keyword evidence="1" id="KW-0862">Zinc</keyword>
<evidence type="ECO:0000313" key="3">
    <source>
        <dbReference type="EMBL" id="EEH52432.1"/>
    </source>
</evidence>
<dbReference type="EMBL" id="GG663748">
    <property type="protein sequence ID" value="EEH52432.1"/>
    <property type="molecule type" value="Genomic_DNA"/>
</dbReference>
<dbReference type="OMA" id="HACGHAF"/>
<dbReference type="GeneID" id="9688736"/>
<dbReference type="SMART" id="SM00184">
    <property type="entry name" value="RING"/>
    <property type="match status" value="1"/>
</dbReference>
<dbReference type="KEGG" id="mpp:MICPUCDRAFT_53199"/>
<proteinExistence type="predicted"/>
<dbReference type="GO" id="GO:0008270">
    <property type="term" value="F:zinc ion binding"/>
    <property type="evidence" value="ECO:0007669"/>
    <property type="project" value="UniProtKB-KW"/>
</dbReference>
<dbReference type="PROSITE" id="PS50089">
    <property type="entry name" value="ZF_RING_2"/>
    <property type="match status" value="1"/>
</dbReference>
<keyword evidence="1" id="KW-0863">Zinc-finger</keyword>